<feature type="region of interest" description="Disordered" evidence="1">
    <location>
        <begin position="1"/>
        <end position="29"/>
    </location>
</feature>
<organism evidence="2 3">
    <name type="scientific">Devosia insulae DS-56</name>
    <dbReference type="NCBI Taxonomy" id="1116389"/>
    <lineage>
        <taxon>Bacteria</taxon>
        <taxon>Pseudomonadati</taxon>
        <taxon>Pseudomonadota</taxon>
        <taxon>Alphaproteobacteria</taxon>
        <taxon>Hyphomicrobiales</taxon>
        <taxon>Devosiaceae</taxon>
        <taxon>Devosia</taxon>
    </lineage>
</organism>
<gene>
    <name evidence="2" type="ORF">VW23_002405</name>
</gene>
<protein>
    <submittedName>
        <fullName evidence="2">Uncharacterized protein</fullName>
    </submittedName>
</protein>
<evidence type="ECO:0000256" key="1">
    <source>
        <dbReference type="SAM" id="MobiDB-lite"/>
    </source>
</evidence>
<name>A0A1E5XKL6_9HYPH</name>
<keyword evidence="3" id="KW-1185">Reference proteome</keyword>
<dbReference type="Proteomes" id="UP000095463">
    <property type="component" value="Unassembled WGS sequence"/>
</dbReference>
<dbReference type="RefSeq" id="WP_141728440.1">
    <property type="nucleotide sequence ID" value="NZ_LAJE02000323.1"/>
</dbReference>
<dbReference type="EMBL" id="LAJE02000323">
    <property type="protein sequence ID" value="OEO29137.1"/>
    <property type="molecule type" value="Genomic_DNA"/>
</dbReference>
<evidence type="ECO:0000313" key="3">
    <source>
        <dbReference type="Proteomes" id="UP000095463"/>
    </source>
</evidence>
<evidence type="ECO:0000313" key="2">
    <source>
        <dbReference type="EMBL" id="OEO29137.1"/>
    </source>
</evidence>
<feature type="region of interest" description="Disordered" evidence="1">
    <location>
        <begin position="47"/>
        <end position="101"/>
    </location>
</feature>
<dbReference type="AlphaFoldDB" id="A0A1E5XKL6"/>
<feature type="compositionally biased region" description="Basic and acidic residues" evidence="1">
    <location>
        <begin position="90"/>
        <end position="101"/>
    </location>
</feature>
<proteinExistence type="predicted"/>
<comment type="caution">
    <text evidence="2">The sequence shown here is derived from an EMBL/GenBank/DDBJ whole genome shotgun (WGS) entry which is preliminary data.</text>
</comment>
<sequence>MPRADSKSSTVLPPGTDATWPSNAPADPVQTPLEFLLSIMRDESATRSERVDAANKAAPYLHSKHATVDHRSSDGSMRPTIIFEGMPKNARSEQRDEGSSD</sequence>
<accession>A0A1E5XKL6</accession>
<dbReference type="OrthoDB" id="8402166at2"/>
<reference evidence="2 3" key="1">
    <citation type="journal article" date="2015" name="Genome Announc.">
        <title>Genome Assemblies of Three Soil-Associated Devosia species: D. insulae, D. limi, and D. soli.</title>
        <authorList>
            <person name="Hassan Y.I."/>
            <person name="Lepp D."/>
            <person name="Zhou T."/>
        </authorList>
    </citation>
    <scope>NUCLEOTIDE SEQUENCE [LARGE SCALE GENOMIC DNA]</scope>
    <source>
        <strain evidence="2 3">DS-56</strain>
    </source>
</reference>